<dbReference type="Proteomes" id="UP000266723">
    <property type="component" value="Unassembled WGS sequence"/>
</dbReference>
<dbReference type="PANTHER" id="PTHR43885">
    <property type="entry name" value="HALOACID DEHALOGENASE-LIKE HYDROLASE"/>
    <property type="match status" value="1"/>
</dbReference>
<accession>A0ABQ7CE22</accession>
<gene>
    <name evidence="1" type="ORF">DY000_02001762</name>
</gene>
<reference evidence="1 2" key="1">
    <citation type="journal article" date="2020" name="BMC Genomics">
        <title>Intraspecific diversification of the crop wild relative Brassica cretica Lam. using demographic model selection.</title>
        <authorList>
            <person name="Kioukis A."/>
            <person name="Michalopoulou V.A."/>
            <person name="Briers L."/>
            <person name="Pirintsos S."/>
            <person name="Studholme D.J."/>
            <person name="Pavlidis P."/>
            <person name="Sarris P.F."/>
        </authorList>
    </citation>
    <scope>NUCLEOTIDE SEQUENCE [LARGE SCALE GENOMIC DNA]</scope>
    <source>
        <strain evidence="2">cv. PFS-1207/04</strain>
    </source>
</reference>
<evidence type="ECO:0008006" key="3">
    <source>
        <dbReference type="Google" id="ProtNLM"/>
    </source>
</evidence>
<organism evidence="1 2">
    <name type="scientific">Brassica cretica</name>
    <name type="common">Mustard</name>
    <dbReference type="NCBI Taxonomy" id="69181"/>
    <lineage>
        <taxon>Eukaryota</taxon>
        <taxon>Viridiplantae</taxon>
        <taxon>Streptophyta</taxon>
        <taxon>Embryophyta</taxon>
        <taxon>Tracheophyta</taxon>
        <taxon>Spermatophyta</taxon>
        <taxon>Magnoliopsida</taxon>
        <taxon>eudicotyledons</taxon>
        <taxon>Gunneridae</taxon>
        <taxon>Pentapetalae</taxon>
        <taxon>rosids</taxon>
        <taxon>malvids</taxon>
        <taxon>Brassicales</taxon>
        <taxon>Brassicaceae</taxon>
        <taxon>Brassiceae</taxon>
        <taxon>Brassica</taxon>
    </lineage>
</organism>
<keyword evidence="2" id="KW-1185">Reference proteome</keyword>
<evidence type="ECO:0000313" key="2">
    <source>
        <dbReference type="Proteomes" id="UP000266723"/>
    </source>
</evidence>
<evidence type="ECO:0000313" key="1">
    <source>
        <dbReference type="EMBL" id="KAF3550144.1"/>
    </source>
</evidence>
<dbReference type="SUPFAM" id="SSF56784">
    <property type="entry name" value="HAD-like"/>
    <property type="match status" value="1"/>
</dbReference>
<name>A0ABQ7CE22_BRACR</name>
<dbReference type="InterPro" id="IPR036412">
    <property type="entry name" value="HAD-like_sf"/>
</dbReference>
<dbReference type="Gene3D" id="3.40.50.1000">
    <property type="entry name" value="HAD superfamily/HAD-like"/>
    <property type="match status" value="1"/>
</dbReference>
<proteinExistence type="predicted"/>
<protein>
    <recommendedName>
        <fullName evidence="3">5'-nucleotidase</fullName>
    </recommendedName>
</protein>
<dbReference type="EMBL" id="QGKV02000832">
    <property type="protein sequence ID" value="KAF3550144.1"/>
    <property type="molecule type" value="Genomic_DNA"/>
</dbReference>
<sequence>MMVGDSLKDDIACGKGAGAFTCLLDETGRYGPDDFSVTGLHPDFKVDSLSKILNILETNFDLSP</sequence>
<comment type="caution">
    <text evidence="1">The sequence shown here is derived from an EMBL/GenBank/DDBJ whole genome shotgun (WGS) entry which is preliminary data.</text>
</comment>
<dbReference type="InterPro" id="IPR023214">
    <property type="entry name" value="HAD_sf"/>
</dbReference>
<dbReference type="PANTHER" id="PTHR43885:SF1">
    <property type="entry name" value="SUPERFAMILY HYDROLASE, PUTATIVE (AFU_ORTHOLOGUE AFUA_4G13290)-RELATED"/>
    <property type="match status" value="1"/>
</dbReference>
<dbReference type="Pfam" id="PF13242">
    <property type="entry name" value="Hydrolase_like"/>
    <property type="match status" value="1"/>
</dbReference>